<proteinExistence type="predicted"/>
<protein>
    <recommendedName>
        <fullName evidence="1">BTB domain-containing protein</fullName>
    </recommendedName>
</protein>
<evidence type="ECO:0000313" key="2">
    <source>
        <dbReference type="EMBL" id="RPA73655.1"/>
    </source>
</evidence>
<organism evidence="2 3">
    <name type="scientific">Ascobolus immersus RN42</name>
    <dbReference type="NCBI Taxonomy" id="1160509"/>
    <lineage>
        <taxon>Eukaryota</taxon>
        <taxon>Fungi</taxon>
        <taxon>Dikarya</taxon>
        <taxon>Ascomycota</taxon>
        <taxon>Pezizomycotina</taxon>
        <taxon>Pezizomycetes</taxon>
        <taxon>Pezizales</taxon>
        <taxon>Ascobolaceae</taxon>
        <taxon>Ascobolus</taxon>
    </lineage>
</organism>
<dbReference type="InterPro" id="IPR011333">
    <property type="entry name" value="SKP1/BTB/POZ_sf"/>
</dbReference>
<dbReference type="PROSITE" id="PS50097">
    <property type="entry name" value="BTB"/>
    <property type="match status" value="1"/>
</dbReference>
<evidence type="ECO:0000313" key="3">
    <source>
        <dbReference type="Proteomes" id="UP000275078"/>
    </source>
</evidence>
<sequence>MTDKVTTTPIVAPISSFISSPIITIHLVRSGFSDSASVVSEEGASDTIVSSNEHEGGNVPVAPISSNEAGKSILATSSLHLSALTNHSDYFKSLISFNGVEFSQKCVYLETPLDGMDGYSKVAFNCFVDFSYSGSYDLAHYTYVDSRNNDTIPISRHANVALVYLAAIYILADKLLSNKLKKCTLVKMRNTLLVLDKKLKNGSKLFWAELEKTVGIVFDYTAPSMGSSTDGVSVEDFARKNAHLVDSKERSAWLGNEPMRKMIAAYLAERWWLQEDGKINLMEGSVLGRKWLIDQYPELATLILGFMLSGSTIKLKDMPASEFGLEEADFGPK</sequence>
<dbReference type="Proteomes" id="UP000275078">
    <property type="component" value="Unassembled WGS sequence"/>
</dbReference>
<gene>
    <name evidence="2" type="ORF">BJ508DRAFT_48040</name>
</gene>
<dbReference type="InterPro" id="IPR000210">
    <property type="entry name" value="BTB/POZ_dom"/>
</dbReference>
<keyword evidence="3" id="KW-1185">Reference proteome</keyword>
<dbReference type="CDD" id="cd18186">
    <property type="entry name" value="BTB_POZ_ZBTB_KLHL-like"/>
    <property type="match status" value="1"/>
</dbReference>
<reference evidence="2 3" key="1">
    <citation type="journal article" date="2018" name="Nat. Ecol. Evol.">
        <title>Pezizomycetes genomes reveal the molecular basis of ectomycorrhizal truffle lifestyle.</title>
        <authorList>
            <person name="Murat C."/>
            <person name="Payen T."/>
            <person name="Noel B."/>
            <person name="Kuo A."/>
            <person name="Morin E."/>
            <person name="Chen J."/>
            <person name="Kohler A."/>
            <person name="Krizsan K."/>
            <person name="Balestrini R."/>
            <person name="Da Silva C."/>
            <person name="Montanini B."/>
            <person name="Hainaut M."/>
            <person name="Levati E."/>
            <person name="Barry K.W."/>
            <person name="Belfiori B."/>
            <person name="Cichocki N."/>
            <person name="Clum A."/>
            <person name="Dockter R.B."/>
            <person name="Fauchery L."/>
            <person name="Guy J."/>
            <person name="Iotti M."/>
            <person name="Le Tacon F."/>
            <person name="Lindquist E.A."/>
            <person name="Lipzen A."/>
            <person name="Malagnac F."/>
            <person name="Mello A."/>
            <person name="Molinier V."/>
            <person name="Miyauchi S."/>
            <person name="Poulain J."/>
            <person name="Riccioni C."/>
            <person name="Rubini A."/>
            <person name="Sitrit Y."/>
            <person name="Splivallo R."/>
            <person name="Traeger S."/>
            <person name="Wang M."/>
            <person name="Zifcakova L."/>
            <person name="Wipf D."/>
            <person name="Zambonelli A."/>
            <person name="Paolocci F."/>
            <person name="Nowrousian M."/>
            <person name="Ottonello S."/>
            <person name="Baldrian P."/>
            <person name="Spatafora J.W."/>
            <person name="Henrissat B."/>
            <person name="Nagy L.G."/>
            <person name="Aury J.M."/>
            <person name="Wincker P."/>
            <person name="Grigoriev I.V."/>
            <person name="Bonfante P."/>
            <person name="Martin F.M."/>
        </authorList>
    </citation>
    <scope>NUCLEOTIDE SEQUENCE [LARGE SCALE GENOMIC DNA]</scope>
    <source>
        <strain evidence="2 3">RN42</strain>
    </source>
</reference>
<dbReference type="EMBL" id="ML119814">
    <property type="protein sequence ID" value="RPA73655.1"/>
    <property type="molecule type" value="Genomic_DNA"/>
</dbReference>
<dbReference type="Gene3D" id="3.30.710.10">
    <property type="entry name" value="Potassium Channel Kv1.1, Chain A"/>
    <property type="match status" value="1"/>
</dbReference>
<accession>A0A3N4HI71</accession>
<feature type="domain" description="BTB" evidence="1">
    <location>
        <begin position="80"/>
        <end position="140"/>
    </location>
</feature>
<name>A0A3N4HI71_ASCIM</name>
<dbReference type="AlphaFoldDB" id="A0A3N4HI71"/>
<evidence type="ECO:0000259" key="1">
    <source>
        <dbReference type="PROSITE" id="PS50097"/>
    </source>
</evidence>